<sequence>AHPRGESPLAHQRRGQQGAQKAWADGGRASAGAHKVQTPAVVAAASGQPGAGTSNSTGDPRTWPLAKHAAQGHQGMGVVDVILEEPAEGEEEEEGGEGEGAGEHKDLAHERQKPGFYHIMRRAPHHITTATTPYLMGLPLEVLASMEQVPCLADVVARQIWHPPRQALNPAEHQKLCEQVKKAVDARKQRVPYIKAARHPAAAFGAAAAAPTDAWQTGLEPLTTSSLLEESDSAEGDQARLGGTLSPGGQEKGESSPSMPASPTTGTSNTADKVPNAQKAGKMGTSKEQGVGLIKRRPGQGLESQLGWDNILRGPQRATCTDDAGGDGEGTLE</sequence>
<feature type="compositionally biased region" description="Acidic residues" evidence="1">
    <location>
        <begin position="324"/>
        <end position="333"/>
    </location>
</feature>
<feature type="compositionally biased region" description="Polar residues" evidence="1">
    <location>
        <begin position="255"/>
        <end position="271"/>
    </location>
</feature>
<dbReference type="Proteomes" id="UP000815325">
    <property type="component" value="Unassembled WGS sequence"/>
</dbReference>
<accession>A0ABQ7FYK4</accession>
<feature type="region of interest" description="Disordered" evidence="1">
    <location>
        <begin position="228"/>
        <end position="333"/>
    </location>
</feature>
<feature type="region of interest" description="Disordered" evidence="1">
    <location>
        <begin position="1"/>
        <end position="60"/>
    </location>
</feature>
<evidence type="ECO:0000256" key="1">
    <source>
        <dbReference type="SAM" id="MobiDB-lite"/>
    </source>
</evidence>
<protein>
    <submittedName>
        <fullName evidence="2">Uncharacterized protein</fullName>
    </submittedName>
</protein>
<dbReference type="EMBL" id="MU070502">
    <property type="protein sequence ID" value="KAF5827447.1"/>
    <property type="molecule type" value="Genomic_DNA"/>
</dbReference>
<reference evidence="2" key="1">
    <citation type="submission" date="2017-08" db="EMBL/GenBank/DDBJ databases">
        <authorList>
            <person name="Polle J.E."/>
            <person name="Barry K."/>
            <person name="Cushman J."/>
            <person name="Schmutz J."/>
            <person name="Tran D."/>
            <person name="Hathwaick L.T."/>
            <person name="Yim W.C."/>
            <person name="Jenkins J."/>
            <person name="Mckie-Krisberg Z.M."/>
            <person name="Prochnik S."/>
            <person name="Lindquist E."/>
            <person name="Dockter R.B."/>
            <person name="Adam C."/>
            <person name="Molina H."/>
            <person name="Bunkerborg J."/>
            <person name="Jin E."/>
            <person name="Buchheim M."/>
            <person name="Magnuson J."/>
        </authorList>
    </citation>
    <scope>NUCLEOTIDE SEQUENCE</scope>
    <source>
        <strain evidence="2">CCAP 19/18</strain>
    </source>
</reference>
<evidence type="ECO:0000313" key="3">
    <source>
        <dbReference type="Proteomes" id="UP000815325"/>
    </source>
</evidence>
<keyword evidence="3" id="KW-1185">Reference proteome</keyword>
<evidence type="ECO:0000313" key="2">
    <source>
        <dbReference type="EMBL" id="KAF5827447.1"/>
    </source>
</evidence>
<feature type="non-terminal residue" evidence="2">
    <location>
        <position position="333"/>
    </location>
</feature>
<comment type="caution">
    <text evidence="2">The sequence shown here is derived from an EMBL/GenBank/DDBJ whole genome shotgun (WGS) entry which is preliminary data.</text>
</comment>
<feature type="non-terminal residue" evidence="2">
    <location>
        <position position="1"/>
    </location>
</feature>
<proteinExistence type="predicted"/>
<name>A0ABQ7FYK4_DUNSA</name>
<gene>
    <name evidence="2" type="ORF">DUNSADRAFT_632</name>
</gene>
<organism evidence="2 3">
    <name type="scientific">Dunaliella salina</name>
    <name type="common">Green alga</name>
    <name type="synonym">Protococcus salinus</name>
    <dbReference type="NCBI Taxonomy" id="3046"/>
    <lineage>
        <taxon>Eukaryota</taxon>
        <taxon>Viridiplantae</taxon>
        <taxon>Chlorophyta</taxon>
        <taxon>core chlorophytes</taxon>
        <taxon>Chlorophyceae</taxon>
        <taxon>CS clade</taxon>
        <taxon>Chlamydomonadales</taxon>
        <taxon>Dunaliellaceae</taxon>
        <taxon>Dunaliella</taxon>
    </lineage>
</organism>